<reference evidence="1" key="2">
    <citation type="submission" date="2020-11" db="EMBL/GenBank/DDBJ databases">
        <authorList>
            <person name="McCartney M.A."/>
            <person name="Auch B."/>
            <person name="Kono T."/>
            <person name="Mallez S."/>
            <person name="Becker A."/>
            <person name="Gohl D.M."/>
            <person name="Silverstein K.A.T."/>
            <person name="Koren S."/>
            <person name="Bechman K.B."/>
            <person name="Herman A."/>
            <person name="Abrahante J.E."/>
            <person name="Garbe J."/>
        </authorList>
    </citation>
    <scope>NUCLEOTIDE SEQUENCE</scope>
    <source>
        <strain evidence="1">Duluth1</strain>
        <tissue evidence="1">Whole animal</tissue>
    </source>
</reference>
<reference evidence="1" key="1">
    <citation type="journal article" date="2019" name="bioRxiv">
        <title>The Genome of the Zebra Mussel, Dreissena polymorpha: A Resource for Invasive Species Research.</title>
        <authorList>
            <person name="McCartney M.A."/>
            <person name="Auch B."/>
            <person name="Kono T."/>
            <person name="Mallez S."/>
            <person name="Zhang Y."/>
            <person name="Obille A."/>
            <person name="Becker A."/>
            <person name="Abrahante J.E."/>
            <person name="Garbe J."/>
            <person name="Badalamenti J.P."/>
            <person name="Herman A."/>
            <person name="Mangelson H."/>
            <person name="Liachko I."/>
            <person name="Sullivan S."/>
            <person name="Sone E.D."/>
            <person name="Koren S."/>
            <person name="Silverstein K.A.T."/>
            <person name="Beckman K.B."/>
            <person name="Gohl D.M."/>
        </authorList>
    </citation>
    <scope>NUCLEOTIDE SEQUENCE</scope>
    <source>
        <strain evidence="1">Duluth1</strain>
        <tissue evidence="1">Whole animal</tissue>
    </source>
</reference>
<comment type="caution">
    <text evidence="1">The sequence shown here is derived from an EMBL/GenBank/DDBJ whole genome shotgun (WGS) entry which is preliminary data.</text>
</comment>
<dbReference type="Proteomes" id="UP000828390">
    <property type="component" value="Unassembled WGS sequence"/>
</dbReference>
<proteinExistence type="predicted"/>
<keyword evidence="2" id="KW-1185">Reference proteome</keyword>
<organism evidence="1 2">
    <name type="scientific">Dreissena polymorpha</name>
    <name type="common">Zebra mussel</name>
    <name type="synonym">Mytilus polymorpha</name>
    <dbReference type="NCBI Taxonomy" id="45954"/>
    <lineage>
        <taxon>Eukaryota</taxon>
        <taxon>Metazoa</taxon>
        <taxon>Spiralia</taxon>
        <taxon>Lophotrochozoa</taxon>
        <taxon>Mollusca</taxon>
        <taxon>Bivalvia</taxon>
        <taxon>Autobranchia</taxon>
        <taxon>Heteroconchia</taxon>
        <taxon>Euheterodonta</taxon>
        <taxon>Imparidentia</taxon>
        <taxon>Neoheterodontei</taxon>
        <taxon>Myida</taxon>
        <taxon>Dreissenoidea</taxon>
        <taxon>Dreissenidae</taxon>
        <taxon>Dreissena</taxon>
    </lineage>
</organism>
<dbReference type="EMBL" id="JAIWYP010000014">
    <property type="protein sequence ID" value="KAH3709241.1"/>
    <property type="molecule type" value="Genomic_DNA"/>
</dbReference>
<protein>
    <submittedName>
        <fullName evidence="1">Uncharacterized protein</fullName>
    </submittedName>
</protein>
<evidence type="ECO:0000313" key="1">
    <source>
        <dbReference type="EMBL" id="KAH3709241.1"/>
    </source>
</evidence>
<dbReference type="AlphaFoldDB" id="A0A9D3Z1N0"/>
<gene>
    <name evidence="1" type="ORF">DPMN_068703</name>
</gene>
<sequence>MTGMAIVFTFPQEFTYVELGMLKSSDLNKCALILEEYVQTTYGISCEICRETRKDLRSLPMLLAVSSTCPMETLKHIAREMSTMLTYLNVTISGRLITLPVFANVAMYEPQGKPIVKGCDKVYFAAGLAIPIHECPSVQLSFTDMKNAGISNAKMNQLTFSGCIGLKSNDPNMLNISHFRNIHDNCPPSDLQINASRVYTVCIDSYFRLRNSSSSSKWVDFICFSIIVSEVMLYIDIFV</sequence>
<accession>A0A9D3Z1N0</accession>
<name>A0A9D3Z1N0_DREPO</name>
<evidence type="ECO:0000313" key="2">
    <source>
        <dbReference type="Proteomes" id="UP000828390"/>
    </source>
</evidence>